<evidence type="ECO:0000313" key="3">
    <source>
        <dbReference type="Proteomes" id="UP001576784"/>
    </source>
</evidence>
<comment type="caution">
    <text evidence="2">The sequence shown here is derived from an EMBL/GenBank/DDBJ whole genome shotgun (WGS) entry which is preliminary data.</text>
</comment>
<keyword evidence="1" id="KW-0175">Coiled coil</keyword>
<name>A0ABV4Y210_9CYAN</name>
<organism evidence="2 3">
    <name type="scientific">Floridaenema flaviceps BLCC-F50</name>
    <dbReference type="NCBI Taxonomy" id="3153642"/>
    <lineage>
        <taxon>Bacteria</taxon>
        <taxon>Bacillati</taxon>
        <taxon>Cyanobacteriota</taxon>
        <taxon>Cyanophyceae</taxon>
        <taxon>Oscillatoriophycideae</taxon>
        <taxon>Aerosakkonematales</taxon>
        <taxon>Aerosakkonemataceae</taxon>
        <taxon>Floridanema</taxon>
        <taxon>Floridanema flaviceps</taxon>
    </lineage>
</organism>
<dbReference type="Proteomes" id="UP001576784">
    <property type="component" value="Unassembled WGS sequence"/>
</dbReference>
<sequence>MAEQSVRVIEKKAQMTQDEIARKEALAAQETERLLRLQAESLKKVKDEETALNHAVNSFLNIHQKLVKDFPASDLGGAGV</sequence>
<evidence type="ECO:0000256" key="1">
    <source>
        <dbReference type="SAM" id="Coils"/>
    </source>
</evidence>
<accession>A0ABV4Y210</accession>
<feature type="coiled-coil region" evidence="1">
    <location>
        <begin position="20"/>
        <end position="48"/>
    </location>
</feature>
<proteinExistence type="predicted"/>
<protein>
    <submittedName>
        <fullName evidence="2">Uncharacterized protein</fullName>
    </submittedName>
</protein>
<dbReference type="EMBL" id="JBHFNR010000274">
    <property type="protein sequence ID" value="MFB2898029.1"/>
    <property type="molecule type" value="Genomic_DNA"/>
</dbReference>
<dbReference type="RefSeq" id="WP_413267634.1">
    <property type="nucleotide sequence ID" value="NZ_JBHFNR010000274.1"/>
</dbReference>
<gene>
    <name evidence="2" type="ORF">ACE1CI_34370</name>
</gene>
<keyword evidence="3" id="KW-1185">Reference proteome</keyword>
<evidence type="ECO:0000313" key="2">
    <source>
        <dbReference type="EMBL" id="MFB2898029.1"/>
    </source>
</evidence>
<reference evidence="2 3" key="1">
    <citation type="submission" date="2024-09" db="EMBL/GenBank/DDBJ databases">
        <title>Floridaenema gen nov. (Aerosakkonemataceae, Aerosakkonematales ord. nov., Cyanobacteria) from benthic tropical and subtropical fresh waters, with the description of four new species.</title>
        <authorList>
            <person name="Moretto J.A."/>
            <person name="Berthold D.E."/>
            <person name="Lefler F.W."/>
            <person name="Huang I.-S."/>
            <person name="Laughinghouse H. IV."/>
        </authorList>
    </citation>
    <scope>NUCLEOTIDE SEQUENCE [LARGE SCALE GENOMIC DNA]</scope>
    <source>
        <strain evidence="2 3">BLCC-F50</strain>
    </source>
</reference>